<reference evidence="2" key="1">
    <citation type="submission" date="2016-01" db="EMBL/GenBank/DDBJ databases">
        <authorList>
            <person name="Regsiter A."/>
            <person name="william w."/>
        </authorList>
    </citation>
    <scope>NUCLEOTIDE SEQUENCE [LARGE SCALE GENOMIC DNA]</scope>
    <source>
        <strain evidence="2">CFBP 6623</strain>
    </source>
</reference>
<evidence type="ECO:0000313" key="2">
    <source>
        <dbReference type="Proteomes" id="UP000191988"/>
    </source>
</evidence>
<name>A0A1S7P9U3_9HYPH</name>
<dbReference type="Proteomes" id="UP000191988">
    <property type="component" value="Unassembled WGS sequence"/>
</dbReference>
<protein>
    <recommendedName>
        <fullName evidence="3">Growth inhibitor PemK</fullName>
    </recommendedName>
</protein>
<dbReference type="STRING" id="1183432.AGR3A_Cc200061"/>
<gene>
    <name evidence="1" type="ORF">AGR3A_Cc200061</name>
</gene>
<dbReference type="RefSeq" id="WP_046798358.1">
    <property type="nucleotide sequence ID" value="NZ_LT009723.1"/>
</dbReference>
<evidence type="ECO:0008006" key="3">
    <source>
        <dbReference type="Google" id="ProtNLM"/>
    </source>
</evidence>
<proteinExistence type="predicted"/>
<organism evidence="1 2">
    <name type="scientific">Agrobacterium tomkonis CFBP 6623</name>
    <dbReference type="NCBI Taxonomy" id="1183432"/>
    <lineage>
        <taxon>Bacteria</taxon>
        <taxon>Pseudomonadati</taxon>
        <taxon>Pseudomonadota</taxon>
        <taxon>Alphaproteobacteria</taxon>
        <taxon>Hyphomicrobiales</taxon>
        <taxon>Rhizobiaceae</taxon>
        <taxon>Rhizobium/Agrobacterium group</taxon>
        <taxon>Agrobacterium</taxon>
        <taxon>Agrobacterium tumefaciens complex</taxon>
    </lineage>
</organism>
<dbReference type="EMBL" id="FBWK01000013">
    <property type="protein sequence ID" value="CUX17922.1"/>
    <property type="molecule type" value="Genomic_DNA"/>
</dbReference>
<keyword evidence="2" id="KW-1185">Reference proteome</keyword>
<sequence>MSYPTPVPGLIIRYNYLWHREKSEGLSVGRKDRPCAIIVYHSKTNDTIVVPITHSPPDFGEEDTSIEIPAELCSQLGLDDDANWVRVSEVNRFEWPGIHLRALPADPNRYDYGMIPQEFFEQIKSKLHQTMKNGRVAQAKR</sequence>
<accession>A0A1S7P9U3</accession>
<evidence type="ECO:0000313" key="1">
    <source>
        <dbReference type="EMBL" id="CUX17922.1"/>
    </source>
</evidence>
<dbReference type="AlphaFoldDB" id="A0A1S7P9U3"/>